<organism evidence="2 3">
    <name type="scientific">Vreelandella sulfidaeris</name>
    <dbReference type="NCBI Taxonomy" id="115553"/>
    <lineage>
        <taxon>Bacteria</taxon>
        <taxon>Pseudomonadati</taxon>
        <taxon>Pseudomonadota</taxon>
        <taxon>Gammaproteobacteria</taxon>
        <taxon>Oceanospirillales</taxon>
        <taxon>Halomonadaceae</taxon>
        <taxon>Vreelandella</taxon>
    </lineage>
</organism>
<protein>
    <submittedName>
        <fullName evidence="2">Uncharacterized protein</fullName>
    </submittedName>
</protein>
<dbReference type="KEGG" id="hsr:HSBAA_24360"/>
<name>A0A455U4T5_9GAMM</name>
<accession>A0A455U4T5</accession>
<sequence>MRRYVLPYLWPVIAGVLLAVLILLALPEELPNPFSSSPTQAPAPLVSSVPTAVEPVPNRPEPEIHQAAPLSRHQGPVSYSRAVEQAALQWLIFILHVLLSATNTR</sequence>
<dbReference type="AlphaFoldDB" id="A0A455U4T5"/>
<reference evidence="2 3" key="1">
    <citation type="journal article" date="2019" name="Microbiol. Resour. Announc.">
        <title>Complete Genome Sequence of Halomonas sulfidaeris Strain Esulfide1 Isolated from a Metal Sulfide Rock at a Depth of 2,200 Meters, Obtained Using Nanopore Sequencing.</title>
        <authorList>
            <person name="Saito M."/>
            <person name="Nishigata A."/>
            <person name="Galipon J."/>
            <person name="Arakawa K."/>
        </authorList>
    </citation>
    <scope>NUCLEOTIDE SEQUENCE [LARGE SCALE GENOMIC DNA]</scope>
    <source>
        <strain evidence="2 3">ATCC BAA-803</strain>
    </source>
</reference>
<evidence type="ECO:0000313" key="2">
    <source>
        <dbReference type="EMBL" id="BBI61130.1"/>
    </source>
</evidence>
<evidence type="ECO:0000256" key="1">
    <source>
        <dbReference type="SAM" id="MobiDB-lite"/>
    </source>
</evidence>
<evidence type="ECO:0000313" key="3">
    <source>
        <dbReference type="Proteomes" id="UP000320231"/>
    </source>
</evidence>
<proteinExistence type="predicted"/>
<dbReference type="EMBL" id="AP019514">
    <property type="protein sequence ID" value="BBI61130.1"/>
    <property type="molecule type" value="Genomic_DNA"/>
</dbReference>
<dbReference type="Proteomes" id="UP000320231">
    <property type="component" value="Chromosome"/>
</dbReference>
<feature type="region of interest" description="Disordered" evidence="1">
    <location>
        <begin position="33"/>
        <end position="72"/>
    </location>
</feature>
<gene>
    <name evidence="2" type="ORF">HSBAA_24360</name>
</gene>